<evidence type="ECO:0000313" key="6">
    <source>
        <dbReference type="EMBL" id="EEU98316.1"/>
    </source>
</evidence>
<dbReference type="GO" id="GO:0140098">
    <property type="term" value="F:catalytic activity, acting on RNA"/>
    <property type="evidence" value="ECO:0007669"/>
    <property type="project" value="UniProtKB-ARBA"/>
</dbReference>
<organism evidence="6 7">
    <name type="scientific">Faecalibacterium duncaniae (strain DSM 17677 / JCM 31915 / A2-165)</name>
    <name type="common">Faecalibacterium prausnitzii</name>
    <dbReference type="NCBI Taxonomy" id="411483"/>
    <lineage>
        <taxon>Bacteria</taxon>
        <taxon>Bacillati</taxon>
        <taxon>Bacillota</taxon>
        <taxon>Clostridia</taxon>
        <taxon>Eubacteriales</taxon>
        <taxon>Oscillospiraceae</taxon>
        <taxon>Faecalibacterium</taxon>
    </lineage>
</organism>
<evidence type="ECO:0000313" key="7">
    <source>
        <dbReference type="Proteomes" id="UP000004619"/>
    </source>
</evidence>
<dbReference type="PANTHER" id="PTHR21600">
    <property type="entry name" value="MITOCHONDRIAL RNA PSEUDOURIDINE SYNTHASE"/>
    <property type="match status" value="1"/>
</dbReference>
<dbReference type="Proteomes" id="UP000004619">
    <property type="component" value="Unassembled WGS sequence"/>
</dbReference>
<dbReference type="Gene3D" id="3.30.2350.10">
    <property type="entry name" value="Pseudouridine synthase"/>
    <property type="match status" value="1"/>
</dbReference>
<proteinExistence type="inferred from homology"/>
<comment type="caution">
    <text evidence="6">The sequence shown here is derived from an EMBL/GenBank/DDBJ whole genome shotgun (WGS) entry which is preliminary data.</text>
</comment>
<dbReference type="SUPFAM" id="SSF55120">
    <property type="entry name" value="Pseudouridine synthase"/>
    <property type="match status" value="1"/>
</dbReference>
<dbReference type="CDD" id="cd02869">
    <property type="entry name" value="PseudoU_synth_RluA_like"/>
    <property type="match status" value="1"/>
</dbReference>
<comment type="catalytic activity">
    <reaction evidence="1">
        <text>a uridine in RNA = a pseudouridine in RNA</text>
        <dbReference type="Rhea" id="RHEA:48348"/>
        <dbReference type="Rhea" id="RHEA-COMP:12068"/>
        <dbReference type="Rhea" id="RHEA-COMP:12069"/>
        <dbReference type="ChEBI" id="CHEBI:65314"/>
        <dbReference type="ChEBI" id="CHEBI:65315"/>
    </reaction>
</comment>
<dbReference type="InterPro" id="IPR050188">
    <property type="entry name" value="RluA_PseudoU_synthase"/>
</dbReference>
<comment type="similarity">
    <text evidence="2">Belongs to the pseudouridine synthase RluA family.</text>
</comment>
<dbReference type="HOGENOM" id="CLU_016902_11_2_9"/>
<keyword evidence="6" id="KW-0413">Isomerase</keyword>
<keyword evidence="7" id="KW-1185">Reference proteome</keyword>
<dbReference type="PATRIC" id="fig|411483.3.peg.216"/>
<protein>
    <recommendedName>
        <fullName evidence="3">RNA pseudouridylate synthase</fullName>
    </recommendedName>
    <alternativeName>
        <fullName evidence="4">RNA-uridine isomerase</fullName>
    </alternativeName>
</protein>
<dbReference type="GeneID" id="90658727"/>
<name>C7H1V6_FAED2</name>
<dbReference type="AlphaFoldDB" id="C7H1V6"/>
<dbReference type="GO" id="GO:0009982">
    <property type="term" value="F:pseudouridine synthase activity"/>
    <property type="evidence" value="ECO:0007669"/>
    <property type="project" value="InterPro"/>
</dbReference>
<evidence type="ECO:0000256" key="1">
    <source>
        <dbReference type="ARBA" id="ARBA00000073"/>
    </source>
</evidence>
<dbReference type="PANTHER" id="PTHR21600:SF87">
    <property type="entry name" value="RNA PSEUDOURIDYLATE SYNTHASE DOMAIN-CONTAINING PROTEIN 1"/>
    <property type="match status" value="1"/>
</dbReference>
<gene>
    <name evidence="6" type="ORF">FAEPRAA2165_00246</name>
</gene>
<evidence type="ECO:0000256" key="4">
    <source>
        <dbReference type="ARBA" id="ARBA00033164"/>
    </source>
</evidence>
<dbReference type="GO" id="GO:0000455">
    <property type="term" value="P:enzyme-directed rRNA pseudouridine synthesis"/>
    <property type="evidence" value="ECO:0007669"/>
    <property type="project" value="TreeGrafter"/>
</dbReference>
<accession>C7H1V6</accession>
<evidence type="ECO:0000256" key="2">
    <source>
        <dbReference type="ARBA" id="ARBA00010876"/>
    </source>
</evidence>
<dbReference type="InterPro" id="IPR006145">
    <property type="entry name" value="PsdUridine_synth_RsuA/RluA"/>
</dbReference>
<dbReference type="eggNOG" id="COG0564">
    <property type="taxonomic scope" value="Bacteria"/>
</dbReference>
<dbReference type="GO" id="GO:0003723">
    <property type="term" value="F:RNA binding"/>
    <property type="evidence" value="ECO:0007669"/>
    <property type="project" value="InterPro"/>
</dbReference>
<evidence type="ECO:0000259" key="5">
    <source>
        <dbReference type="Pfam" id="PF00849"/>
    </source>
</evidence>
<dbReference type="InterPro" id="IPR020103">
    <property type="entry name" value="PsdUridine_synth_cat_dom_sf"/>
</dbReference>
<feature type="domain" description="Pseudouridine synthase RsuA/RluA-like" evidence="5">
    <location>
        <begin position="10"/>
        <end position="180"/>
    </location>
</feature>
<dbReference type="EMBL" id="ACOP02000003">
    <property type="protein sequence ID" value="EEU98316.1"/>
    <property type="molecule type" value="Genomic_DNA"/>
</dbReference>
<sequence>MNILYEDTALVVLDKPAGLTSEEGVPAALRQRWGRPDAYVGVIHRLDTGVSGLMVYARTPGAAAALTKQVTESQQAYAILDGRVEAGPGAPAQPCFLKTYRAVIAGGPDEQLPPEGILRDYLFKDSRKGRVFPVKRPRKGVREAVLEYRIVETAPDGSLSLAEITLHTGRTHQIRVQFASRKHPLYGDGKYGSRFKGDIALQSAGLQFVHPETGEKMAFQLEKPIKAPWDLNPSVTCGDSSPRSGALGITGNL</sequence>
<dbReference type="Pfam" id="PF00849">
    <property type="entry name" value="PseudoU_synth_2"/>
    <property type="match status" value="1"/>
</dbReference>
<reference evidence="6" key="1">
    <citation type="submission" date="2009-08" db="EMBL/GenBank/DDBJ databases">
        <authorList>
            <person name="Weinstock G."/>
            <person name="Sodergren E."/>
            <person name="Clifton S."/>
            <person name="Fulton L."/>
            <person name="Fulton B."/>
            <person name="Courtney L."/>
            <person name="Fronick C."/>
            <person name="Harrison M."/>
            <person name="Strong C."/>
            <person name="Farmer C."/>
            <person name="Delahaunty K."/>
            <person name="Markovic C."/>
            <person name="Hall O."/>
            <person name="Minx P."/>
            <person name="Tomlinson C."/>
            <person name="Mitreva M."/>
            <person name="Nelson J."/>
            <person name="Hou S."/>
            <person name="Wollam A."/>
            <person name="Pepin K.H."/>
            <person name="Johnson M."/>
            <person name="Bhonagiri V."/>
            <person name="Nash W.E."/>
            <person name="Warren W."/>
            <person name="Chinwalla A."/>
            <person name="Mardis E.R."/>
            <person name="Wilson R.K."/>
        </authorList>
    </citation>
    <scope>NUCLEOTIDE SEQUENCE [LARGE SCALE GENOMIC DNA]</scope>
    <source>
        <strain evidence="6">A2-165</strain>
    </source>
</reference>
<evidence type="ECO:0000256" key="3">
    <source>
        <dbReference type="ARBA" id="ARBA00031870"/>
    </source>
</evidence>
<dbReference type="RefSeq" id="WP_005929102.1">
    <property type="nucleotide sequence ID" value="NZ_CP022479.1"/>
</dbReference>
<dbReference type="STRING" id="411483.FAEPRAA2165_00246"/>
<dbReference type="OrthoDB" id="9773999at2"/>